<gene>
    <name evidence="1" type="ORF">QAD02_011708</name>
</gene>
<name>A0ACC2NXR8_9HYME</name>
<dbReference type="Proteomes" id="UP001239111">
    <property type="component" value="Chromosome 2"/>
</dbReference>
<evidence type="ECO:0000313" key="2">
    <source>
        <dbReference type="Proteomes" id="UP001239111"/>
    </source>
</evidence>
<comment type="caution">
    <text evidence="1">The sequence shown here is derived from an EMBL/GenBank/DDBJ whole genome shotgun (WGS) entry which is preliminary data.</text>
</comment>
<sequence>MVDVPCIANALLEEPCKEDFFTKSRQTYKLSDSSGDDFKLLQWRVPSVLITRDDKIRAHHRSIFLDQFSSRHAHCCNPLGKKEECTKKKGSRVISLEVSEDYLLATGFKLIPDQKFCPTCRGEVQALILKKSSVNPKSQESNDNLTLSSTGTASSGSVFMTDSQEYGNQTRILKRMLDGFEIPIPKRHSQSNKQFGKVAGNTVKLIHTNVGQGMNSALRVQLDCENLNDDTSSLKATIDNLKSKELLQKKVSLMNFEANLNNREGGSEVITNRQKLFMAEFALQNLDSIDNLTDSEKWDELIEGLHIRGPQRSPIQWRRSFKQYMNTACKQTLKGCQNLPLFRQKFRELLIIKNIISEEELQKYLSRRVCNLEETSSEDDVDENSNDSCFMVDEGYSQRQPEIDYKFSSPAKRSNYSEGETRKGDRKTGHHLK</sequence>
<evidence type="ECO:0000313" key="1">
    <source>
        <dbReference type="EMBL" id="KAJ8675922.1"/>
    </source>
</evidence>
<dbReference type="EMBL" id="CM056742">
    <property type="protein sequence ID" value="KAJ8675922.1"/>
    <property type="molecule type" value="Genomic_DNA"/>
</dbReference>
<accession>A0ACC2NXR8</accession>
<reference evidence="1" key="1">
    <citation type="submission" date="2023-04" db="EMBL/GenBank/DDBJ databases">
        <title>A chromosome-level genome assembly of the parasitoid wasp Eretmocerus hayati.</title>
        <authorList>
            <person name="Zhong Y."/>
            <person name="Liu S."/>
            <person name="Liu Y."/>
        </authorList>
    </citation>
    <scope>NUCLEOTIDE SEQUENCE</scope>
    <source>
        <strain evidence="1">ZJU_SS_LIU_2023</strain>
    </source>
</reference>
<organism evidence="1 2">
    <name type="scientific">Eretmocerus hayati</name>
    <dbReference type="NCBI Taxonomy" id="131215"/>
    <lineage>
        <taxon>Eukaryota</taxon>
        <taxon>Metazoa</taxon>
        <taxon>Ecdysozoa</taxon>
        <taxon>Arthropoda</taxon>
        <taxon>Hexapoda</taxon>
        <taxon>Insecta</taxon>
        <taxon>Pterygota</taxon>
        <taxon>Neoptera</taxon>
        <taxon>Endopterygota</taxon>
        <taxon>Hymenoptera</taxon>
        <taxon>Apocrita</taxon>
        <taxon>Proctotrupomorpha</taxon>
        <taxon>Chalcidoidea</taxon>
        <taxon>Aphelinidae</taxon>
        <taxon>Aphelininae</taxon>
        <taxon>Eretmocerus</taxon>
    </lineage>
</organism>
<keyword evidence="2" id="KW-1185">Reference proteome</keyword>
<protein>
    <submittedName>
        <fullName evidence="1">Uncharacterized protein</fullName>
    </submittedName>
</protein>
<proteinExistence type="predicted"/>